<gene>
    <name evidence="2" type="ORF">KQ910_05255</name>
</gene>
<protein>
    <submittedName>
        <fullName evidence="2">Carboxymuconolactone decarboxylase family protein</fullName>
    </submittedName>
</protein>
<dbReference type="RefSeq" id="WP_216957420.1">
    <property type="nucleotide sequence ID" value="NZ_JAHOPB010000001.1"/>
</dbReference>
<evidence type="ECO:0000313" key="3">
    <source>
        <dbReference type="Proteomes" id="UP000727907"/>
    </source>
</evidence>
<dbReference type="InterPro" id="IPR052512">
    <property type="entry name" value="4CMD/NDH-1_regulator"/>
</dbReference>
<feature type="domain" description="Carboxymuconolactone decarboxylase-like" evidence="1">
    <location>
        <begin position="45"/>
        <end position="123"/>
    </location>
</feature>
<dbReference type="Proteomes" id="UP000727907">
    <property type="component" value="Unassembled WGS sequence"/>
</dbReference>
<dbReference type="EMBL" id="JAHOPB010000001">
    <property type="protein sequence ID" value="MBU8873158.1"/>
    <property type="molecule type" value="Genomic_DNA"/>
</dbReference>
<proteinExistence type="predicted"/>
<name>A0ABS6IEY6_9HYPH</name>
<accession>A0ABS6IEY6</accession>
<reference evidence="2 3" key="1">
    <citation type="submission" date="2021-06" db="EMBL/GenBank/DDBJ databases">
        <authorList>
            <person name="Lee D.H."/>
        </authorList>
    </citation>
    <scope>NUCLEOTIDE SEQUENCE [LARGE SCALE GENOMIC DNA]</scope>
    <source>
        <strain evidence="2 3">MMS21-HV4-11</strain>
    </source>
</reference>
<keyword evidence="3" id="KW-1185">Reference proteome</keyword>
<dbReference type="PANTHER" id="PTHR33570:SF2">
    <property type="entry name" value="CARBOXYMUCONOLACTONE DECARBOXYLASE-LIKE DOMAIN-CONTAINING PROTEIN"/>
    <property type="match status" value="1"/>
</dbReference>
<dbReference type="InterPro" id="IPR003779">
    <property type="entry name" value="CMD-like"/>
</dbReference>
<evidence type="ECO:0000313" key="2">
    <source>
        <dbReference type="EMBL" id="MBU8873158.1"/>
    </source>
</evidence>
<sequence>MSEEQAHKTLSDAGRKVLSEVLGESYLARRDATNNDFWGPVRAFSEEFAYASLWTRDGLDRKQRSMITIAMLCALNRPHELKIHLVGALNNGCTKVELREIFTHAIAYCGFPAAIDALRVAEEVLKEQGKF</sequence>
<dbReference type="Pfam" id="PF02627">
    <property type="entry name" value="CMD"/>
    <property type="match status" value="1"/>
</dbReference>
<evidence type="ECO:0000259" key="1">
    <source>
        <dbReference type="Pfam" id="PF02627"/>
    </source>
</evidence>
<dbReference type="PANTHER" id="PTHR33570">
    <property type="entry name" value="4-CARBOXYMUCONOLACTONE DECARBOXYLASE FAMILY PROTEIN"/>
    <property type="match status" value="1"/>
</dbReference>
<organism evidence="2 3">
    <name type="scientific">Reyranella humidisoli</name>
    <dbReference type="NCBI Taxonomy" id="2849149"/>
    <lineage>
        <taxon>Bacteria</taxon>
        <taxon>Pseudomonadati</taxon>
        <taxon>Pseudomonadota</taxon>
        <taxon>Alphaproteobacteria</taxon>
        <taxon>Hyphomicrobiales</taxon>
        <taxon>Reyranellaceae</taxon>
        <taxon>Reyranella</taxon>
    </lineage>
</organism>
<comment type="caution">
    <text evidence="2">The sequence shown here is derived from an EMBL/GenBank/DDBJ whole genome shotgun (WGS) entry which is preliminary data.</text>
</comment>